<dbReference type="SUPFAM" id="SSF56300">
    <property type="entry name" value="Metallo-dependent phosphatases"/>
    <property type="match status" value="1"/>
</dbReference>
<dbReference type="InterPro" id="IPR029052">
    <property type="entry name" value="Metallo-depent_PP-like"/>
</dbReference>
<evidence type="ECO:0000259" key="2">
    <source>
        <dbReference type="Pfam" id="PF12850"/>
    </source>
</evidence>
<evidence type="ECO:0000256" key="1">
    <source>
        <dbReference type="ARBA" id="ARBA00008950"/>
    </source>
</evidence>
<reference evidence="4" key="1">
    <citation type="journal article" date="2019" name="Int. J. Syst. Evol. Microbiol.">
        <title>The Global Catalogue of Microorganisms (GCM) 10K type strain sequencing project: providing services to taxonomists for standard genome sequencing and annotation.</title>
        <authorList>
            <consortium name="The Broad Institute Genomics Platform"/>
            <consortium name="The Broad Institute Genome Sequencing Center for Infectious Disease"/>
            <person name="Wu L."/>
            <person name="Ma J."/>
        </authorList>
    </citation>
    <scope>NUCLEOTIDE SEQUENCE [LARGE SCALE GENOMIC DNA]</scope>
    <source>
        <strain evidence="4">DFY28</strain>
    </source>
</reference>
<dbReference type="RefSeq" id="WP_377281146.1">
    <property type="nucleotide sequence ID" value="NZ_JBHRSI010000003.1"/>
</dbReference>
<dbReference type="Proteomes" id="UP001597237">
    <property type="component" value="Unassembled WGS sequence"/>
</dbReference>
<evidence type="ECO:0000313" key="4">
    <source>
        <dbReference type="Proteomes" id="UP001597237"/>
    </source>
</evidence>
<dbReference type="EMBL" id="JBHUEY010000001">
    <property type="protein sequence ID" value="MFD1782023.1"/>
    <property type="molecule type" value="Genomic_DNA"/>
</dbReference>
<keyword evidence="4" id="KW-1185">Reference proteome</keyword>
<feature type="domain" description="Calcineurin-like phosphoesterase" evidence="2">
    <location>
        <begin position="12"/>
        <end position="171"/>
    </location>
</feature>
<gene>
    <name evidence="3" type="ORF">ACFSC0_01360</name>
</gene>
<comment type="caution">
    <text evidence="3">The sequence shown here is derived from an EMBL/GenBank/DDBJ whole genome shotgun (WGS) entry which is preliminary data.</text>
</comment>
<proteinExistence type="inferred from homology"/>
<sequence length="184" mass="18725">MVRTDRIEGARFGLVADTHDSFIDWPAALAAIGRALGPVDGIIHCGDISTRKAVADLSRLAPVWAVRSSGDEAADPPALVDGPRVLEAGGVRIGVVFSLSDPPVGAKVDPELAFGEVGPEEACRRLFGGRVDVCAFGGSHVAAVLQEAGTLFVNPGSPTLADKRSVAVLSLAGGAPAVEVVPVG</sequence>
<dbReference type="Pfam" id="PF12850">
    <property type="entry name" value="Metallophos_2"/>
    <property type="match status" value="1"/>
</dbReference>
<name>A0ABW4MWW8_9CAUL</name>
<dbReference type="InterPro" id="IPR024654">
    <property type="entry name" value="Calcineurin-like_PHP_lpxH"/>
</dbReference>
<protein>
    <submittedName>
        <fullName evidence="3">Metallophosphoesterase family protein</fullName>
    </submittedName>
</protein>
<organism evidence="3 4">
    <name type="scientific">Phenylobacterium terrae</name>
    <dbReference type="NCBI Taxonomy" id="2665495"/>
    <lineage>
        <taxon>Bacteria</taxon>
        <taxon>Pseudomonadati</taxon>
        <taxon>Pseudomonadota</taxon>
        <taxon>Alphaproteobacteria</taxon>
        <taxon>Caulobacterales</taxon>
        <taxon>Caulobacteraceae</taxon>
        <taxon>Phenylobacterium</taxon>
    </lineage>
</organism>
<comment type="similarity">
    <text evidence="1">Belongs to the metallophosphoesterase superfamily. YfcE family.</text>
</comment>
<evidence type="ECO:0000313" key="3">
    <source>
        <dbReference type="EMBL" id="MFD1782023.1"/>
    </source>
</evidence>
<dbReference type="Gene3D" id="3.60.21.10">
    <property type="match status" value="1"/>
</dbReference>
<accession>A0ABW4MWW8</accession>